<dbReference type="GO" id="GO:0004341">
    <property type="term" value="F:gluconolactonase activity"/>
    <property type="evidence" value="ECO:0007669"/>
    <property type="project" value="TreeGrafter"/>
</dbReference>
<dbReference type="Proteomes" id="UP000053558">
    <property type="component" value="Unassembled WGS sequence"/>
</dbReference>
<evidence type="ECO:0000313" key="5">
    <source>
        <dbReference type="EMBL" id="EIW86634.1"/>
    </source>
</evidence>
<evidence type="ECO:0000313" key="6">
    <source>
        <dbReference type="Proteomes" id="UP000053558"/>
    </source>
</evidence>
<proteinExistence type="inferred from homology"/>
<sequence>MSAKNTITVTKPLLKVGCTLGEGPLYDAATGVLHFVDIIEQKVYHLNTETLALATEVFDEAITCLALRKNGEGLACLTATGIATLQGNSTLHYLAKPLPQNVVEANSRFNDGACDRKGRFFAGTIHSRTHKDIRGQLWMYDPESGDCHLADEGPFTDSNGLGWSPDGKTMYFTDSLVNKIFAYDYEDGKLSNRRVAVDALAVGLPEQSFCDGFCVDNEGYIWSARWGGSQINRFSPNGELDTTIRFPTVFHVTACCFGGADQDKLYVTSAHCAAIGGDATRQKQFPDSGHLFMVDLRGQFKGGEWRFPFGG</sequence>
<dbReference type="EMBL" id="JH711573">
    <property type="protein sequence ID" value="EIW86634.1"/>
    <property type="molecule type" value="Genomic_DNA"/>
</dbReference>
<dbReference type="GO" id="GO:0005509">
    <property type="term" value="F:calcium ion binding"/>
    <property type="evidence" value="ECO:0007669"/>
    <property type="project" value="TreeGrafter"/>
</dbReference>
<feature type="binding site" evidence="3">
    <location>
        <position position="211"/>
    </location>
    <ligand>
        <name>a divalent metal cation</name>
        <dbReference type="ChEBI" id="CHEBI:60240"/>
    </ligand>
</feature>
<dbReference type="AlphaFoldDB" id="A0A5M3N6E1"/>
<dbReference type="RefSeq" id="XP_007763357.1">
    <property type="nucleotide sequence ID" value="XM_007765167.1"/>
</dbReference>
<keyword evidence="3" id="KW-0479">Metal-binding</keyword>
<comment type="similarity">
    <text evidence="1">Belongs to the SMP-30/CGR1 family.</text>
</comment>
<feature type="binding site" evidence="3">
    <location>
        <position position="159"/>
    </location>
    <ligand>
        <name>a divalent metal cation</name>
        <dbReference type="ChEBI" id="CHEBI:60240"/>
    </ligand>
</feature>
<dbReference type="OrthoDB" id="423498at2759"/>
<dbReference type="OMA" id="LWRCRAD"/>
<evidence type="ECO:0000256" key="2">
    <source>
        <dbReference type="PIRSR" id="PIRSR605511-1"/>
    </source>
</evidence>
<evidence type="ECO:0000256" key="3">
    <source>
        <dbReference type="PIRSR" id="PIRSR605511-2"/>
    </source>
</evidence>
<dbReference type="KEGG" id="cput:CONPUDRAFT_86595"/>
<dbReference type="InterPro" id="IPR011042">
    <property type="entry name" value="6-blade_b-propeller_TolB-like"/>
</dbReference>
<dbReference type="GO" id="GO:0019853">
    <property type="term" value="P:L-ascorbic acid biosynthetic process"/>
    <property type="evidence" value="ECO:0007669"/>
    <property type="project" value="TreeGrafter"/>
</dbReference>
<evidence type="ECO:0000256" key="1">
    <source>
        <dbReference type="ARBA" id="ARBA00008853"/>
    </source>
</evidence>
<dbReference type="InterPro" id="IPR013658">
    <property type="entry name" value="SGL"/>
</dbReference>
<accession>A0A5M3N6E1</accession>
<comment type="caution">
    <text evidence="5">The sequence shown here is derived from an EMBL/GenBank/DDBJ whole genome shotgun (WGS) entry which is preliminary data.</text>
</comment>
<dbReference type="SUPFAM" id="SSF63829">
    <property type="entry name" value="Calcium-dependent phosphotriesterase"/>
    <property type="match status" value="1"/>
</dbReference>
<feature type="binding site" evidence="3">
    <location>
        <position position="22"/>
    </location>
    <ligand>
        <name>a divalent metal cation</name>
        <dbReference type="ChEBI" id="CHEBI:60240"/>
    </ligand>
</feature>
<dbReference type="GeneID" id="19211124"/>
<feature type="binding site" evidence="3">
    <location>
        <position position="110"/>
    </location>
    <ligand>
        <name>substrate</name>
    </ligand>
</feature>
<keyword evidence="3" id="KW-0862">Zinc</keyword>
<protein>
    <submittedName>
        <fullName evidence="5">Regucalcin</fullName>
    </submittedName>
</protein>
<keyword evidence="6" id="KW-1185">Reference proteome</keyword>
<feature type="binding site" evidence="3">
    <location>
        <position position="108"/>
    </location>
    <ligand>
        <name>substrate</name>
    </ligand>
</feature>
<evidence type="ECO:0000259" key="4">
    <source>
        <dbReference type="Pfam" id="PF08450"/>
    </source>
</evidence>
<feature type="active site" description="Proton donor/acceptor" evidence="2">
    <location>
        <position position="211"/>
    </location>
</feature>
<reference evidence="6" key="1">
    <citation type="journal article" date="2012" name="Science">
        <title>The Paleozoic origin of enzymatic lignin decomposition reconstructed from 31 fungal genomes.</title>
        <authorList>
            <person name="Floudas D."/>
            <person name="Binder M."/>
            <person name="Riley R."/>
            <person name="Barry K."/>
            <person name="Blanchette R.A."/>
            <person name="Henrissat B."/>
            <person name="Martinez A.T."/>
            <person name="Otillar R."/>
            <person name="Spatafora J.W."/>
            <person name="Yadav J.S."/>
            <person name="Aerts A."/>
            <person name="Benoit I."/>
            <person name="Boyd A."/>
            <person name="Carlson A."/>
            <person name="Copeland A."/>
            <person name="Coutinho P.M."/>
            <person name="de Vries R.P."/>
            <person name="Ferreira P."/>
            <person name="Findley K."/>
            <person name="Foster B."/>
            <person name="Gaskell J."/>
            <person name="Glotzer D."/>
            <person name="Gorecki P."/>
            <person name="Heitman J."/>
            <person name="Hesse C."/>
            <person name="Hori C."/>
            <person name="Igarashi K."/>
            <person name="Jurgens J.A."/>
            <person name="Kallen N."/>
            <person name="Kersten P."/>
            <person name="Kohler A."/>
            <person name="Kuees U."/>
            <person name="Kumar T.K.A."/>
            <person name="Kuo A."/>
            <person name="LaButti K."/>
            <person name="Larrondo L.F."/>
            <person name="Lindquist E."/>
            <person name="Ling A."/>
            <person name="Lombard V."/>
            <person name="Lucas S."/>
            <person name="Lundell T."/>
            <person name="Martin R."/>
            <person name="McLaughlin D.J."/>
            <person name="Morgenstern I."/>
            <person name="Morin E."/>
            <person name="Murat C."/>
            <person name="Nagy L.G."/>
            <person name="Nolan M."/>
            <person name="Ohm R.A."/>
            <person name="Patyshakuliyeva A."/>
            <person name="Rokas A."/>
            <person name="Ruiz-Duenas F.J."/>
            <person name="Sabat G."/>
            <person name="Salamov A."/>
            <person name="Samejima M."/>
            <person name="Schmutz J."/>
            <person name="Slot J.C."/>
            <person name="St John F."/>
            <person name="Stenlid J."/>
            <person name="Sun H."/>
            <person name="Sun S."/>
            <person name="Syed K."/>
            <person name="Tsang A."/>
            <person name="Wiebenga A."/>
            <person name="Young D."/>
            <person name="Pisabarro A."/>
            <person name="Eastwood D.C."/>
            <person name="Martin F."/>
            <person name="Cullen D."/>
            <person name="Grigoriev I.V."/>
            <person name="Hibbett D.S."/>
        </authorList>
    </citation>
    <scope>NUCLEOTIDE SEQUENCE [LARGE SCALE GENOMIC DNA]</scope>
    <source>
        <strain evidence="6">RWD-64-598 SS2</strain>
    </source>
</reference>
<feature type="domain" description="SMP-30/Gluconolactonase/LRE-like region" evidence="4">
    <location>
        <begin position="20"/>
        <end position="271"/>
    </location>
</feature>
<comment type="cofactor">
    <cofactor evidence="3">
        <name>Zn(2+)</name>
        <dbReference type="ChEBI" id="CHEBI:29105"/>
    </cofactor>
    <text evidence="3">Binds 1 divalent metal cation per subunit.</text>
</comment>
<gene>
    <name evidence="5" type="ORF">CONPUDRAFT_86595</name>
</gene>
<dbReference type="PANTHER" id="PTHR10907">
    <property type="entry name" value="REGUCALCIN"/>
    <property type="match status" value="1"/>
</dbReference>
<dbReference type="PRINTS" id="PR01790">
    <property type="entry name" value="SMP30FAMILY"/>
</dbReference>
<dbReference type="PANTHER" id="PTHR10907:SF47">
    <property type="entry name" value="REGUCALCIN"/>
    <property type="match status" value="1"/>
</dbReference>
<dbReference type="InterPro" id="IPR005511">
    <property type="entry name" value="SMP-30"/>
</dbReference>
<name>A0A5M3N6E1_CONPW</name>
<organism evidence="5 6">
    <name type="scientific">Coniophora puteana (strain RWD-64-598)</name>
    <name type="common">Brown rot fungus</name>
    <dbReference type="NCBI Taxonomy" id="741705"/>
    <lineage>
        <taxon>Eukaryota</taxon>
        <taxon>Fungi</taxon>
        <taxon>Dikarya</taxon>
        <taxon>Basidiomycota</taxon>
        <taxon>Agaricomycotina</taxon>
        <taxon>Agaricomycetes</taxon>
        <taxon>Agaricomycetidae</taxon>
        <taxon>Boletales</taxon>
        <taxon>Coniophorineae</taxon>
        <taxon>Coniophoraceae</taxon>
        <taxon>Coniophora</taxon>
    </lineage>
</organism>
<dbReference type="Gene3D" id="2.120.10.30">
    <property type="entry name" value="TolB, C-terminal domain"/>
    <property type="match status" value="1"/>
</dbReference>
<dbReference type="Pfam" id="PF08450">
    <property type="entry name" value="SGL"/>
    <property type="match status" value="1"/>
</dbReference>